<gene>
    <name evidence="6" type="ORF">ABS24_08350</name>
</gene>
<dbReference type="AlphaFoldDB" id="A0A0R2U005"/>
<evidence type="ECO:0000256" key="5">
    <source>
        <dbReference type="SAM" id="Phobius"/>
    </source>
</evidence>
<dbReference type="SUPFAM" id="SSF161084">
    <property type="entry name" value="MAPEG domain-like"/>
    <property type="match status" value="1"/>
</dbReference>
<evidence type="ECO:0000313" key="6">
    <source>
        <dbReference type="EMBL" id="KRO92312.1"/>
    </source>
</evidence>
<dbReference type="Proteomes" id="UP000051213">
    <property type="component" value="Unassembled WGS sequence"/>
</dbReference>
<evidence type="ECO:0000256" key="2">
    <source>
        <dbReference type="ARBA" id="ARBA00022692"/>
    </source>
</evidence>
<dbReference type="Gene3D" id="1.20.120.550">
    <property type="entry name" value="Membrane associated eicosanoid/glutathione metabolism-like domain"/>
    <property type="match status" value="1"/>
</dbReference>
<accession>A0A0R2U005</accession>
<dbReference type="InterPro" id="IPR023352">
    <property type="entry name" value="MAPEG-like_dom_sf"/>
</dbReference>
<feature type="transmembrane region" description="Helical" evidence="5">
    <location>
        <begin position="6"/>
        <end position="25"/>
    </location>
</feature>
<keyword evidence="4 5" id="KW-0472">Membrane</keyword>
<evidence type="ECO:0008006" key="8">
    <source>
        <dbReference type="Google" id="ProtNLM"/>
    </source>
</evidence>
<feature type="transmembrane region" description="Helical" evidence="5">
    <location>
        <begin position="80"/>
        <end position="97"/>
    </location>
</feature>
<evidence type="ECO:0000256" key="1">
    <source>
        <dbReference type="ARBA" id="ARBA00004370"/>
    </source>
</evidence>
<comment type="subcellular location">
    <subcellularLocation>
        <location evidence="1">Membrane</location>
    </subcellularLocation>
</comment>
<reference evidence="6 7" key="1">
    <citation type="submission" date="2015-10" db="EMBL/GenBank/DDBJ databases">
        <title>Metagenome-Assembled Genomes uncover a global brackish microbiome.</title>
        <authorList>
            <person name="Hugerth L.W."/>
            <person name="Larsson J."/>
            <person name="Alneberg J."/>
            <person name="Lindh M.V."/>
            <person name="Legrand C."/>
            <person name="Pinhassi J."/>
            <person name="Andersson A.F."/>
        </authorList>
    </citation>
    <scope>NUCLEOTIDE SEQUENCE [LARGE SCALE GENOMIC DNA]</scope>
    <source>
        <strain evidence="6">BACL26 MAG-121220-bin70</strain>
    </source>
</reference>
<proteinExistence type="predicted"/>
<keyword evidence="2 5" id="KW-0812">Transmembrane</keyword>
<dbReference type="Pfam" id="PF01124">
    <property type="entry name" value="MAPEG"/>
    <property type="match status" value="1"/>
</dbReference>
<evidence type="ECO:0000256" key="4">
    <source>
        <dbReference type="ARBA" id="ARBA00023136"/>
    </source>
</evidence>
<dbReference type="EMBL" id="LICA01000348">
    <property type="protein sequence ID" value="KRO92312.1"/>
    <property type="molecule type" value="Genomic_DNA"/>
</dbReference>
<name>A0A0R2U005_9GAMM</name>
<evidence type="ECO:0000256" key="3">
    <source>
        <dbReference type="ARBA" id="ARBA00022989"/>
    </source>
</evidence>
<organism evidence="6 7">
    <name type="scientific">SAR92 bacterium BACL26 MAG-121220-bin70</name>
    <dbReference type="NCBI Taxonomy" id="1655626"/>
    <lineage>
        <taxon>Bacteria</taxon>
        <taxon>Pseudomonadati</taxon>
        <taxon>Pseudomonadota</taxon>
        <taxon>Gammaproteobacteria</taxon>
        <taxon>Cellvibrionales</taxon>
        <taxon>Porticoccaceae</taxon>
        <taxon>SAR92 clade</taxon>
    </lineage>
</organism>
<evidence type="ECO:0000313" key="7">
    <source>
        <dbReference type="Proteomes" id="UP000051213"/>
    </source>
</evidence>
<protein>
    <recommendedName>
        <fullName evidence="8">MAPEG family protein</fullName>
    </recommendedName>
</protein>
<keyword evidence="3 5" id="KW-1133">Transmembrane helix</keyword>
<dbReference type="GO" id="GO:0016020">
    <property type="term" value="C:membrane"/>
    <property type="evidence" value="ECO:0007669"/>
    <property type="project" value="UniProtKB-SubCell"/>
</dbReference>
<sequence length="121" mass="13360">MTTLIIYALVLALVQFWILPASLNLKNITYLLSNRDGSAETSVTHNRVTRAAANYQESLPAFLALCLLSMHMDVDLTTTATAWLALRVVFVACYTFGITYLRTVIWLGSLGCLISMALQLS</sequence>
<dbReference type="InterPro" id="IPR001129">
    <property type="entry name" value="Membr-assoc_MAPEG"/>
</dbReference>
<comment type="caution">
    <text evidence="6">The sequence shown here is derived from an EMBL/GenBank/DDBJ whole genome shotgun (WGS) entry which is preliminary data.</text>
</comment>